<gene>
    <name evidence="1" type="ORF">LCGC14_2733610</name>
</gene>
<name>A0A0F9BYB0_9ZZZZ</name>
<dbReference type="EMBL" id="LAZR01049552">
    <property type="protein sequence ID" value="KKK89391.1"/>
    <property type="molecule type" value="Genomic_DNA"/>
</dbReference>
<protein>
    <recommendedName>
        <fullName evidence="2">DUF4160 domain-containing protein</fullName>
    </recommendedName>
</protein>
<feature type="non-terminal residue" evidence="1">
    <location>
        <position position="85"/>
    </location>
</feature>
<organism evidence="1">
    <name type="scientific">marine sediment metagenome</name>
    <dbReference type="NCBI Taxonomy" id="412755"/>
    <lineage>
        <taxon>unclassified sequences</taxon>
        <taxon>metagenomes</taxon>
        <taxon>ecological metagenomes</taxon>
    </lineage>
</organism>
<proteinExistence type="predicted"/>
<evidence type="ECO:0008006" key="2">
    <source>
        <dbReference type="Google" id="ProtNLM"/>
    </source>
</evidence>
<evidence type="ECO:0000313" key="1">
    <source>
        <dbReference type="EMBL" id="KKK89391.1"/>
    </source>
</evidence>
<accession>A0A0F9BYB0</accession>
<dbReference type="AlphaFoldDB" id="A0A0F9BYB0"/>
<reference evidence="1" key="1">
    <citation type="journal article" date="2015" name="Nature">
        <title>Complex archaea that bridge the gap between prokaryotes and eukaryotes.</title>
        <authorList>
            <person name="Spang A."/>
            <person name="Saw J.H."/>
            <person name="Jorgensen S.L."/>
            <person name="Zaremba-Niedzwiedzka K."/>
            <person name="Martijn J."/>
            <person name="Lind A.E."/>
            <person name="van Eijk R."/>
            <person name="Schleper C."/>
            <person name="Guy L."/>
            <person name="Ettema T.J."/>
        </authorList>
    </citation>
    <scope>NUCLEOTIDE SEQUENCE</scope>
</reference>
<comment type="caution">
    <text evidence="1">The sequence shown here is derived from an EMBL/GenBank/DDBJ whole genome shotgun (WGS) entry which is preliminary data.</text>
</comment>
<sequence>MDENYVRLFESKLRFELDVSLLYGPMYMRRDLFGSVDGFKIHVYSGDHGNPHIHVWWGEKGVDAKFEAVGAKCIEGCESLRRKGH</sequence>